<comment type="caution">
    <text evidence="2">The sequence shown here is derived from an EMBL/GenBank/DDBJ whole genome shotgun (WGS) entry which is preliminary data.</text>
</comment>
<evidence type="ECO:0008006" key="4">
    <source>
        <dbReference type="Google" id="ProtNLM"/>
    </source>
</evidence>
<sequence>MKRYLSSALAPTAERHQLGSLVSLHRQERPLIRFRARWLWLILGGLFVGLLWVLWDQQYSRYHQYRLYPDGAYFAFVATLHILGLVLSGPIAARLLPPDGPDRWVALYEHGLIDITRPFSDPSGGMPEHDLVIRPVRFEQIRRVDQSRESVGMVPAGMARTVTATGAAARIVAERDGKPLVLEYHGYRHQDRFVDAIRARRAGRPSARSAKAVLHRAGAVFGNLAVTQGGLSVTSGVGLGPGEQPSLRWAEVVRVHESDDGTLSIYRRGRPGERPGEPDTSMRWYSGIVPDTSEAAALITGMRNRALS</sequence>
<gene>
    <name evidence="2" type="ORF">I0C86_25545</name>
</gene>
<dbReference type="EMBL" id="JADPUN010000226">
    <property type="protein sequence ID" value="MBF9132286.1"/>
    <property type="molecule type" value="Genomic_DNA"/>
</dbReference>
<protein>
    <recommendedName>
        <fullName evidence="4">SMODS-associating 2TM beta-strand rich effector domain-containing protein</fullName>
    </recommendedName>
</protein>
<keyword evidence="3" id="KW-1185">Reference proteome</keyword>
<name>A0ABS0H1U4_9ACTN</name>
<organism evidence="2 3">
    <name type="scientific">Plantactinospora alkalitolerans</name>
    <dbReference type="NCBI Taxonomy" id="2789879"/>
    <lineage>
        <taxon>Bacteria</taxon>
        <taxon>Bacillati</taxon>
        <taxon>Actinomycetota</taxon>
        <taxon>Actinomycetes</taxon>
        <taxon>Micromonosporales</taxon>
        <taxon>Micromonosporaceae</taxon>
        <taxon>Plantactinospora</taxon>
    </lineage>
</organism>
<keyword evidence="1" id="KW-0472">Membrane</keyword>
<reference evidence="2 3" key="1">
    <citation type="submission" date="2020-11" db="EMBL/GenBank/DDBJ databases">
        <title>A novel isolate from a Black sea contaminated sediment with potential to produce alkanes: Plantactinospora alkalitolerans sp. nov.</title>
        <authorList>
            <person name="Carro L."/>
            <person name="Veyisoglu A."/>
            <person name="Guven K."/>
            <person name="Schumann P."/>
            <person name="Klenk H.-P."/>
            <person name="Sahin N."/>
        </authorList>
    </citation>
    <scope>NUCLEOTIDE SEQUENCE [LARGE SCALE GENOMIC DNA]</scope>
    <source>
        <strain evidence="2 3">S1510</strain>
    </source>
</reference>
<evidence type="ECO:0000313" key="2">
    <source>
        <dbReference type="EMBL" id="MBF9132286.1"/>
    </source>
</evidence>
<evidence type="ECO:0000313" key="3">
    <source>
        <dbReference type="Proteomes" id="UP000638560"/>
    </source>
</evidence>
<dbReference type="RefSeq" id="WP_196203819.1">
    <property type="nucleotide sequence ID" value="NZ_JADPUN010000226.1"/>
</dbReference>
<dbReference type="Proteomes" id="UP000638560">
    <property type="component" value="Unassembled WGS sequence"/>
</dbReference>
<keyword evidence="1" id="KW-0812">Transmembrane</keyword>
<feature type="transmembrane region" description="Helical" evidence="1">
    <location>
        <begin position="38"/>
        <end position="55"/>
    </location>
</feature>
<keyword evidence="1" id="KW-1133">Transmembrane helix</keyword>
<evidence type="ECO:0000256" key="1">
    <source>
        <dbReference type="SAM" id="Phobius"/>
    </source>
</evidence>
<feature type="transmembrane region" description="Helical" evidence="1">
    <location>
        <begin position="71"/>
        <end position="93"/>
    </location>
</feature>
<proteinExistence type="predicted"/>
<accession>A0ABS0H1U4</accession>